<dbReference type="Proteomes" id="UP000729402">
    <property type="component" value="Unassembled WGS sequence"/>
</dbReference>
<name>A0A8J5WKM3_ZIZPA</name>
<protein>
    <submittedName>
        <fullName evidence="1">Uncharacterized protein</fullName>
    </submittedName>
</protein>
<dbReference type="OrthoDB" id="685977at2759"/>
<keyword evidence="2" id="KW-1185">Reference proteome</keyword>
<accession>A0A8J5WKM3</accession>
<dbReference type="AlphaFoldDB" id="A0A8J5WKM3"/>
<dbReference type="EMBL" id="JAAALK010000081">
    <property type="protein sequence ID" value="KAG8090114.1"/>
    <property type="molecule type" value="Genomic_DNA"/>
</dbReference>
<dbReference type="EMBL" id="JAAALK010000081">
    <property type="protein sequence ID" value="KAG8090116.1"/>
    <property type="molecule type" value="Genomic_DNA"/>
</dbReference>
<proteinExistence type="predicted"/>
<evidence type="ECO:0000313" key="1">
    <source>
        <dbReference type="EMBL" id="KAG8090114.1"/>
    </source>
</evidence>
<comment type="caution">
    <text evidence="1">The sequence shown here is derived from an EMBL/GenBank/DDBJ whole genome shotgun (WGS) entry which is preliminary data.</text>
</comment>
<reference evidence="1" key="1">
    <citation type="journal article" date="2021" name="bioRxiv">
        <title>Whole Genome Assembly and Annotation of Northern Wild Rice, Zizania palustris L., Supports a Whole Genome Duplication in the Zizania Genus.</title>
        <authorList>
            <person name="Haas M."/>
            <person name="Kono T."/>
            <person name="Macchietto M."/>
            <person name="Millas R."/>
            <person name="McGilp L."/>
            <person name="Shao M."/>
            <person name="Duquette J."/>
            <person name="Hirsch C.N."/>
            <person name="Kimball J."/>
        </authorList>
    </citation>
    <scope>NUCLEOTIDE SEQUENCE</scope>
    <source>
        <tissue evidence="1">Fresh leaf tissue</tissue>
    </source>
</reference>
<gene>
    <name evidence="1" type="ORF">GUJ93_ZPchr0011g27654</name>
</gene>
<organism evidence="1 2">
    <name type="scientific">Zizania palustris</name>
    <name type="common">Northern wild rice</name>
    <dbReference type="NCBI Taxonomy" id="103762"/>
    <lineage>
        <taxon>Eukaryota</taxon>
        <taxon>Viridiplantae</taxon>
        <taxon>Streptophyta</taxon>
        <taxon>Embryophyta</taxon>
        <taxon>Tracheophyta</taxon>
        <taxon>Spermatophyta</taxon>
        <taxon>Magnoliopsida</taxon>
        <taxon>Liliopsida</taxon>
        <taxon>Poales</taxon>
        <taxon>Poaceae</taxon>
        <taxon>BOP clade</taxon>
        <taxon>Oryzoideae</taxon>
        <taxon>Oryzeae</taxon>
        <taxon>Zizaniinae</taxon>
        <taxon>Zizania</taxon>
    </lineage>
</organism>
<evidence type="ECO:0000313" key="2">
    <source>
        <dbReference type="Proteomes" id="UP000729402"/>
    </source>
</evidence>
<reference evidence="1" key="2">
    <citation type="submission" date="2021-02" db="EMBL/GenBank/DDBJ databases">
        <authorList>
            <person name="Kimball J.A."/>
            <person name="Haas M.W."/>
            <person name="Macchietto M."/>
            <person name="Kono T."/>
            <person name="Duquette J."/>
            <person name="Shao M."/>
        </authorList>
    </citation>
    <scope>NUCLEOTIDE SEQUENCE</scope>
    <source>
        <tissue evidence="1">Fresh leaf tissue</tissue>
    </source>
</reference>
<sequence>MAPPSGGIVFLFPYMILPGDAFDRLDGKTLCFLEEAACAAVCGAISPVTMTTTLGGDISAATHRNKQLPATSDNRPIQPCAQFQIDPAFLRAKIQNLELLPGFLTWNYFWREFTSSKTNTWKLLHATVEVWNYIATFQDE</sequence>